<feature type="domain" description="CoA carboxyltransferase N-terminal" evidence="1">
    <location>
        <begin position="12"/>
        <end position="270"/>
    </location>
</feature>
<comment type="caution">
    <text evidence="3">The sequence shown here is derived from an EMBL/GenBank/DDBJ whole genome shotgun (WGS) entry which is preliminary data.</text>
</comment>
<gene>
    <name evidence="3" type="ORF">HQN85_05330</name>
</gene>
<evidence type="ECO:0000313" key="3">
    <source>
        <dbReference type="EMBL" id="NQX31134.1"/>
    </source>
</evidence>
<dbReference type="RefSeq" id="WP_173269597.1">
    <property type="nucleotide sequence ID" value="NZ_JABMKV010000001.1"/>
</dbReference>
<proteinExistence type="predicted"/>
<dbReference type="PANTHER" id="PTHR22855">
    <property type="entry name" value="ACETYL, PROPIONYL, PYRUVATE, AND GLUTACONYL CARBOXYLASE-RELATED"/>
    <property type="match status" value="1"/>
</dbReference>
<dbReference type="EMBL" id="JABMKV010000001">
    <property type="protein sequence ID" value="NQX31134.1"/>
    <property type="molecule type" value="Genomic_DNA"/>
</dbReference>
<sequence>MNIEFNKNEDVNKQLVYELKTRLKKIYVGGGEKNATKQKEKGKLLARERIDYLRDKDTEFLEIGSFAADGMYIAEGGCPSAGVVTGIGYVSGRQCMIVANDATVKAGAWFPMTAKKNLRAQEIAMENRLPVIYLVDSAGVYLPMQDEIFPDKEHFGRMFRNNSLMSAEGIVQISAIMGSCVAGGAYLPIMSDEAMIVEGTGSVFLAGSYLVKSAIGEDIDNETLGGATTHCEISGVTDYKHPNDKACLDSIRTLMSMLGAPENAGFDRIKSALPKLDEQELYGILPENREKPYDMRDIIYRLVDNSEFEEYKALFGQSIICGLARIDGWAVGIVANQRKVVKSKKGEMQFGGVIYSDSADKASRFIMNCNQKKIPLVFLQDVTGFMVGSRSEQGGIIKDGAKMVNAVANSVVPKFTIVIGNSYGAGNYAMCGKAYDPRLIYAWPSAKIAVMGGSQAAKVLLQIQEASLKAKGEIITPEKEAELLNEITDRYDSQTTPYYAASRLWVDGIIDPIETRKVISMGIEAANQSPIKKAFNVGIIQT</sequence>
<evidence type="ECO:0000313" key="4">
    <source>
        <dbReference type="Proteomes" id="UP000762110"/>
    </source>
</evidence>
<dbReference type="InterPro" id="IPR011762">
    <property type="entry name" value="COA_CT_N"/>
</dbReference>
<dbReference type="InterPro" id="IPR034733">
    <property type="entry name" value="AcCoA_carboxyl_beta"/>
</dbReference>
<dbReference type="SUPFAM" id="SSF52096">
    <property type="entry name" value="ClpP/crotonase"/>
    <property type="match status" value="2"/>
</dbReference>
<dbReference type="Proteomes" id="UP000762110">
    <property type="component" value="Unassembled WGS sequence"/>
</dbReference>
<dbReference type="InterPro" id="IPR011763">
    <property type="entry name" value="COA_CT_C"/>
</dbReference>
<evidence type="ECO:0000259" key="2">
    <source>
        <dbReference type="PROSITE" id="PS50989"/>
    </source>
</evidence>
<dbReference type="PROSITE" id="PS50980">
    <property type="entry name" value="COA_CT_NTER"/>
    <property type="match status" value="1"/>
</dbReference>
<feature type="domain" description="CoA carboxyltransferase C-terminal" evidence="2">
    <location>
        <begin position="268"/>
        <end position="533"/>
    </location>
</feature>
<dbReference type="PROSITE" id="PS50989">
    <property type="entry name" value="COA_CT_CTER"/>
    <property type="match status" value="1"/>
</dbReference>
<dbReference type="PANTHER" id="PTHR22855:SF13">
    <property type="entry name" value="METHYLCROTONOYL-COA CARBOXYLASE BETA CHAIN, MITOCHONDRIAL"/>
    <property type="match status" value="1"/>
</dbReference>
<evidence type="ECO:0000259" key="1">
    <source>
        <dbReference type="PROSITE" id="PS50980"/>
    </source>
</evidence>
<protein>
    <submittedName>
        <fullName evidence="3">Acyl-CoA carboxylase subunit beta</fullName>
    </submittedName>
</protein>
<name>A0ABX2DC49_9SPHI</name>
<dbReference type="Pfam" id="PF01039">
    <property type="entry name" value="Carboxyl_trans"/>
    <property type="match status" value="1"/>
</dbReference>
<dbReference type="Gene3D" id="3.90.226.10">
    <property type="entry name" value="2-enoyl-CoA Hydratase, Chain A, domain 1"/>
    <property type="match status" value="2"/>
</dbReference>
<keyword evidence="4" id="KW-1185">Reference proteome</keyword>
<dbReference type="InterPro" id="IPR045190">
    <property type="entry name" value="MCCB/AccD1-like"/>
</dbReference>
<reference evidence="3 4" key="1">
    <citation type="submission" date="2020-05" db="EMBL/GenBank/DDBJ databases">
        <title>Description of Pedobacter foliorum sp. nov.</title>
        <authorList>
            <person name="Qi S."/>
            <person name="Carlier A."/>
            <person name="Cnockaert M."/>
            <person name="Vandamme P."/>
        </authorList>
    </citation>
    <scope>NUCLEOTIDE SEQUENCE [LARGE SCALE GENOMIC DNA]</scope>
    <source>
        <strain evidence="3 4">LMG 31300</strain>
    </source>
</reference>
<dbReference type="InterPro" id="IPR029045">
    <property type="entry name" value="ClpP/crotonase-like_dom_sf"/>
</dbReference>
<accession>A0ABX2DC49</accession>
<organism evidence="3 4">
    <name type="scientific">Pedobacter boryungensis</name>
    <dbReference type="NCBI Taxonomy" id="869962"/>
    <lineage>
        <taxon>Bacteria</taxon>
        <taxon>Pseudomonadati</taxon>
        <taxon>Bacteroidota</taxon>
        <taxon>Sphingobacteriia</taxon>
        <taxon>Sphingobacteriales</taxon>
        <taxon>Sphingobacteriaceae</taxon>
        <taxon>Pedobacter</taxon>
    </lineage>
</organism>